<dbReference type="Gene3D" id="1.10.10.10">
    <property type="entry name" value="Winged helix-like DNA-binding domain superfamily/Winged helix DNA-binding domain"/>
    <property type="match status" value="1"/>
</dbReference>
<dbReference type="PANTHER" id="PTHR30419:SF8">
    <property type="entry name" value="NITROGEN ASSIMILATION TRANSCRIPTIONAL ACTIVATOR-RELATED"/>
    <property type="match status" value="1"/>
</dbReference>
<protein>
    <submittedName>
        <fullName evidence="6">LysR family transcriptional regulator</fullName>
    </submittedName>
</protein>
<keyword evidence="7" id="KW-1185">Reference proteome</keyword>
<dbReference type="PANTHER" id="PTHR30419">
    <property type="entry name" value="HTH-TYPE TRANSCRIPTIONAL REGULATOR YBHD"/>
    <property type="match status" value="1"/>
</dbReference>
<comment type="similarity">
    <text evidence="1">Belongs to the LysR transcriptional regulatory family.</text>
</comment>
<reference evidence="6 7" key="1">
    <citation type="journal article" date="2010" name="Stand. Genomic Sci.">
        <title>Complete genome sequence of Streptosporangium roseum type strain (NI 9100).</title>
        <authorList>
            <person name="Nolan M."/>
            <person name="Sikorski J."/>
            <person name="Jando M."/>
            <person name="Lucas S."/>
            <person name="Lapidus A."/>
            <person name="Glavina Del Rio T."/>
            <person name="Chen F."/>
            <person name="Tice H."/>
            <person name="Pitluck S."/>
            <person name="Cheng J.F."/>
            <person name="Chertkov O."/>
            <person name="Sims D."/>
            <person name="Meincke L."/>
            <person name="Brettin T."/>
            <person name="Han C."/>
            <person name="Detter J.C."/>
            <person name="Bruce D."/>
            <person name="Goodwin L."/>
            <person name="Land M."/>
            <person name="Hauser L."/>
            <person name="Chang Y.J."/>
            <person name="Jeffries C.D."/>
            <person name="Ivanova N."/>
            <person name="Mavromatis K."/>
            <person name="Mikhailova N."/>
            <person name="Chen A."/>
            <person name="Palaniappan K."/>
            <person name="Chain P."/>
            <person name="Rohde M."/>
            <person name="Goker M."/>
            <person name="Bristow J."/>
            <person name="Eisen J.A."/>
            <person name="Markowitz V."/>
            <person name="Hugenholtz P."/>
            <person name="Kyrpides N.C."/>
            <person name="Klenk H.P."/>
        </authorList>
    </citation>
    <scope>NUCLEOTIDE SEQUENCE [LARGE SCALE GENOMIC DNA]</scope>
    <source>
        <strain evidence="7">ATCC 12428 / DSM 43021 / JCM 3005 / NI 9100</strain>
    </source>
</reference>
<dbReference type="Proteomes" id="UP000002029">
    <property type="component" value="Chromosome"/>
</dbReference>
<dbReference type="SUPFAM" id="SSF53850">
    <property type="entry name" value="Periplasmic binding protein-like II"/>
    <property type="match status" value="1"/>
</dbReference>
<dbReference type="AlphaFoldDB" id="D2B8M0"/>
<keyword evidence="2" id="KW-0805">Transcription regulation</keyword>
<keyword evidence="4" id="KW-0804">Transcription</keyword>
<dbReference type="Pfam" id="PF03466">
    <property type="entry name" value="LysR_substrate"/>
    <property type="match status" value="1"/>
</dbReference>
<dbReference type="SUPFAM" id="SSF46785">
    <property type="entry name" value="Winged helix' DNA-binding domain"/>
    <property type="match status" value="1"/>
</dbReference>
<evidence type="ECO:0000256" key="2">
    <source>
        <dbReference type="ARBA" id="ARBA00023015"/>
    </source>
</evidence>
<accession>D2B8M0</accession>
<dbReference type="eggNOG" id="COG0583">
    <property type="taxonomic scope" value="Bacteria"/>
</dbReference>
<dbReference type="InterPro" id="IPR036388">
    <property type="entry name" value="WH-like_DNA-bd_sf"/>
</dbReference>
<evidence type="ECO:0000256" key="1">
    <source>
        <dbReference type="ARBA" id="ARBA00009437"/>
    </source>
</evidence>
<dbReference type="Pfam" id="PF00126">
    <property type="entry name" value="HTH_1"/>
    <property type="match status" value="1"/>
</dbReference>
<dbReference type="GO" id="GO:0003700">
    <property type="term" value="F:DNA-binding transcription factor activity"/>
    <property type="evidence" value="ECO:0007669"/>
    <property type="project" value="InterPro"/>
</dbReference>
<name>D2B8M0_STRRD</name>
<dbReference type="CDD" id="cd05466">
    <property type="entry name" value="PBP2_LTTR_substrate"/>
    <property type="match status" value="1"/>
</dbReference>
<dbReference type="InterPro" id="IPR000847">
    <property type="entry name" value="LysR_HTH_N"/>
</dbReference>
<dbReference type="KEGG" id="sro:Sros_5039"/>
<dbReference type="RefSeq" id="WP_012891567.1">
    <property type="nucleotide sequence ID" value="NC_013595.1"/>
</dbReference>
<sequence>MTLDDLRVFVEVCERGSFTAVARALSCSQSAVSQHVRRLEREFGLSLLERRPRGVLPTSAGRLLRDAAVAGVGRIDAAALQLRALAAGGAGEVRVSSGAATVRHFMPEAILELRRRHPGMQLTLRTQPTSRACLADLAANRADIALISISGPIADVELRPIVDLQWSLAVNRDDPMAARASLSAAELADIPNIVLPVSSSSRGRLEAVFGEGVLPSQAVSDWDTALMLAELGVSRAVVATVPNPNWASSVHPALRLVPIPELPGPTAGWAARSWADLEPPAVEFAELVARQMCGPE</sequence>
<evidence type="ECO:0000313" key="6">
    <source>
        <dbReference type="EMBL" id="ACZ87830.1"/>
    </source>
</evidence>
<organism evidence="6 7">
    <name type="scientific">Streptosporangium roseum (strain ATCC 12428 / DSM 43021 / JCM 3005 / KCTC 9067 / NCIMB 10171 / NRRL 2505 / NI 9100)</name>
    <dbReference type="NCBI Taxonomy" id="479432"/>
    <lineage>
        <taxon>Bacteria</taxon>
        <taxon>Bacillati</taxon>
        <taxon>Actinomycetota</taxon>
        <taxon>Actinomycetes</taxon>
        <taxon>Streptosporangiales</taxon>
        <taxon>Streptosporangiaceae</taxon>
        <taxon>Streptosporangium</taxon>
    </lineage>
</organism>
<dbReference type="OrthoDB" id="3459455at2"/>
<gene>
    <name evidence="6" type="ordered locus">Sros_5039</name>
</gene>
<dbReference type="InterPro" id="IPR050950">
    <property type="entry name" value="HTH-type_LysR_regulators"/>
</dbReference>
<dbReference type="FunFam" id="1.10.10.10:FF:000001">
    <property type="entry name" value="LysR family transcriptional regulator"/>
    <property type="match status" value="1"/>
</dbReference>
<dbReference type="InterPro" id="IPR005119">
    <property type="entry name" value="LysR_subst-bd"/>
</dbReference>
<evidence type="ECO:0000256" key="3">
    <source>
        <dbReference type="ARBA" id="ARBA00023125"/>
    </source>
</evidence>
<dbReference type="Gene3D" id="3.40.190.290">
    <property type="match status" value="1"/>
</dbReference>
<dbReference type="PROSITE" id="PS50931">
    <property type="entry name" value="HTH_LYSR"/>
    <property type="match status" value="1"/>
</dbReference>
<dbReference type="GO" id="GO:0003677">
    <property type="term" value="F:DNA binding"/>
    <property type="evidence" value="ECO:0007669"/>
    <property type="project" value="UniProtKB-KW"/>
</dbReference>
<dbReference type="STRING" id="479432.Sros_5039"/>
<dbReference type="HOGENOM" id="CLU_039613_6_4_11"/>
<keyword evidence="3" id="KW-0238">DNA-binding</keyword>
<dbReference type="PRINTS" id="PR00039">
    <property type="entry name" value="HTHLYSR"/>
</dbReference>
<dbReference type="InterPro" id="IPR036390">
    <property type="entry name" value="WH_DNA-bd_sf"/>
</dbReference>
<evidence type="ECO:0000259" key="5">
    <source>
        <dbReference type="PROSITE" id="PS50931"/>
    </source>
</evidence>
<dbReference type="GO" id="GO:0005829">
    <property type="term" value="C:cytosol"/>
    <property type="evidence" value="ECO:0007669"/>
    <property type="project" value="TreeGrafter"/>
</dbReference>
<proteinExistence type="inferred from homology"/>
<evidence type="ECO:0000256" key="4">
    <source>
        <dbReference type="ARBA" id="ARBA00023163"/>
    </source>
</evidence>
<dbReference type="EMBL" id="CP001814">
    <property type="protein sequence ID" value="ACZ87830.1"/>
    <property type="molecule type" value="Genomic_DNA"/>
</dbReference>
<evidence type="ECO:0000313" key="7">
    <source>
        <dbReference type="Proteomes" id="UP000002029"/>
    </source>
</evidence>
<feature type="domain" description="HTH lysR-type" evidence="5">
    <location>
        <begin position="1"/>
        <end position="58"/>
    </location>
</feature>